<evidence type="ECO:0000259" key="6">
    <source>
        <dbReference type="PROSITE" id="PS50977"/>
    </source>
</evidence>
<feature type="DNA-binding region" description="H-T-H motif" evidence="5">
    <location>
        <begin position="28"/>
        <end position="47"/>
    </location>
</feature>
<dbReference type="PANTHER" id="PTHR30055">
    <property type="entry name" value="HTH-TYPE TRANSCRIPTIONAL REGULATOR RUTR"/>
    <property type="match status" value="1"/>
</dbReference>
<dbReference type="AlphaFoldDB" id="A0A9Y2MU65"/>
<keyword evidence="1" id="KW-0678">Repressor</keyword>
<dbReference type="InterPro" id="IPR001647">
    <property type="entry name" value="HTH_TetR"/>
</dbReference>
<feature type="domain" description="HTH tetR-type" evidence="6">
    <location>
        <begin position="5"/>
        <end position="65"/>
    </location>
</feature>
<keyword evidence="4" id="KW-0804">Transcription</keyword>
<evidence type="ECO:0000313" key="7">
    <source>
        <dbReference type="EMBL" id="WIX81460.1"/>
    </source>
</evidence>
<dbReference type="KEGG" id="acab:QRX50_12200"/>
<dbReference type="PROSITE" id="PS50977">
    <property type="entry name" value="HTH_TETR_2"/>
    <property type="match status" value="1"/>
</dbReference>
<keyword evidence="3 5" id="KW-0238">DNA-binding</keyword>
<organism evidence="7 8">
    <name type="scientific">Amycolatopsis carbonis</name>
    <dbReference type="NCBI Taxonomy" id="715471"/>
    <lineage>
        <taxon>Bacteria</taxon>
        <taxon>Bacillati</taxon>
        <taxon>Actinomycetota</taxon>
        <taxon>Actinomycetes</taxon>
        <taxon>Pseudonocardiales</taxon>
        <taxon>Pseudonocardiaceae</taxon>
        <taxon>Amycolatopsis</taxon>
    </lineage>
</organism>
<dbReference type="InterPro" id="IPR009057">
    <property type="entry name" value="Homeodomain-like_sf"/>
</dbReference>
<evidence type="ECO:0000313" key="8">
    <source>
        <dbReference type="Proteomes" id="UP001236014"/>
    </source>
</evidence>
<name>A0A9Y2MU65_9PSEU</name>
<dbReference type="GO" id="GO:0000976">
    <property type="term" value="F:transcription cis-regulatory region binding"/>
    <property type="evidence" value="ECO:0007669"/>
    <property type="project" value="TreeGrafter"/>
</dbReference>
<dbReference type="SUPFAM" id="SSF48498">
    <property type="entry name" value="Tetracyclin repressor-like, C-terminal domain"/>
    <property type="match status" value="1"/>
</dbReference>
<dbReference type="GO" id="GO:0045892">
    <property type="term" value="P:negative regulation of DNA-templated transcription"/>
    <property type="evidence" value="ECO:0007669"/>
    <property type="project" value="InterPro"/>
</dbReference>
<reference evidence="7 8" key="1">
    <citation type="submission" date="2023-06" db="EMBL/GenBank/DDBJ databases">
        <authorList>
            <person name="Oyuntsetseg B."/>
            <person name="Kim S.B."/>
        </authorList>
    </citation>
    <scope>NUCLEOTIDE SEQUENCE [LARGE SCALE GENOMIC DNA]</scope>
    <source>
        <strain evidence="7 8">2-15</strain>
    </source>
</reference>
<dbReference type="Proteomes" id="UP001236014">
    <property type="component" value="Chromosome"/>
</dbReference>
<dbReference type="Gene3D" id="1.10.357.10">
    <property type="entry name" value="Tetracycline Repressor, domain 2"/>
    <property type="match status" value="1"/>
</dbReference>
<evidence type="ECO:0000256" key="5">
    <source>
        <dbReference type="PROSITE-ProRule" id="PRU00335"/>
    </source>
</evidence>
<sequence length="214" mass="23059">MVRETLTREKVLDEALALVDADGMGALSMRKLAARLGVEAMSLYNHVKNKGDLLDGLTARVFESVPLPLPVPSWSWETRVRRLAEGLYTAFTRHPAVVRALAAEEANPRSPGALRVIDALLGALLDGGLDEEAAARGYRSLMGLTFGAALADSVAGGVAQRDEPVADWFSRMVTPGELPNLYRVLPSLAEVDCVQDFHDQLDLLLAGLRTAAAR</sequence>
<evidence type="ECO:0000256" key="1">
    <source>
        <dbReference type="ARBA" id="ARBA00022491"/>
    </source>
</evidence>
<dbReference type="PANTHER" id="PTHR30055:SF151">
    <property type="entry name" value="TRANSCRIPTIONAL REGULATORY PROTEIN"/>
    <property type="match status" value="1"/>
</dbReference>
<dbReference type="Pfam" id="PF00440">
    <property type="entry name" value="TetR_N"/>
    <property type="match status" value="1"/>
</dbReference>
<dbReference type="InterPro" id="IPR003012">
    <property type="entry name" value="Tet_transcr_reg_TetR"/>
</dbReference>
<evidence type="ECO:0000256" key="4">
    <source>
        <dbReference type="ARBA" id="ARBA00023163"/>
    </source>
</evidence>
<dbReference type="EMBL" id="CP127294">
    <property type="protein sequence ID" value="WIX81460.1"/>
    <property type="molecule type" value="Genomic_DNA"/>
</dbReference>
<proteinExistence type="predicted"/>
<dbReference type="InterPro" id="IPR004111">
    <property type="entry name" value="Repressor_TetR_C"/>
</dbReference>
<dbReference type="GO" id="GO:0046677">
    <property type="term" value="P:response to antibiotic"/>
    <property type="evidence" value="ECO:0007669"/>
    <property type="project" value="InterPro"/>
</dbReference>
<dbReference type="Pfam" id="PF02909">
    <property type="entry name" value="TetR_C_1"/>
    <property type="match status" value="1"/>
</dbReference>
<dbReference type="InterPro" id="IPR050109">
    <property type="entry name" value="HTH-type_TetR-like_transc_reg"/>
</dbReference>
<keyword evidence="2" id="KW-0805">Transcription regulation</keyword>
<evidence type="ECO:0000256" key="3">
    <source>
        <dbReference type="ARBA" id="ARBA00023125"/>
    </source>
</evidence>
<dbReference type="InterPro" id="IPR036271">
    <property type="entry name" value="Tet_transcr_reg_TetR-rel_C_sf"/>
</dbReference>
<protein>
    <submittedName>
        <fullName evidence="7">TetR/AcrR family transcriptional regulator C-terminal domain-containing protein</fullName>
    </submittedName>
</protein>
<evidence type="ECO:0000256" key="2">
    <source>
        <dbReference type="ARBA" id="ARBA00023015"/>
    </source>
</evidence>
<dbReference type="GO" id="GO:0003700">
    <property type="term" value="F:DNA-binding transcription factor activity"/>
    <property type="evidence" value="ECO:0007669"/>
    <property type="project" value="TreeGrafter"/>
</dbReference>
<gene>
    <name evidence="7" type="ORF">QRX50_12200</name>
</gene>
<accession>A0A9Y2MU65</accession>
<dbReference type="RefSeq" id="WP_285972054.1">
    <property type="nucleotide sequence ID" value="NZ_CP127294.1"/>
</dbReference>
<dbReference type="SUPFAM" id="SSF46689">
    <property type="entry name" value="Homeodomain-like"/>
    <property type="match status" value="1"/>
</dbReference>
<keyword evidence="8" id="KW-1185">Reference proteome</keyword>
<dbReference type="PRINTS" id="PR00400">
    <property type="entry name" value="TETREPRESSOR"/>
</dbReference>